<evidence type="ECO:0000256" key="6">
    <source>
        <dbReference type="ARBA" id="ARBA00023125"/>
    </source>
</evidence>
<evidence type="ECO:0000313" key="12">
    <source>
        <dbReference type="Proteomes" id="UP000273044"/>
    </source>
</evidence>
<dbReference type="GO" id="GO:0003677">
    <property type="term" value="F:DNA binding"/>
    <property type="evidence" value="ECO:0007669"/>
    <property type="project" value="UniProtKB-KW"/>
</dbReference>
<dbReference type="InterPro" id="IPR036390">
    <property type="entry name" value="WH_DNA-bd_sf"/>
</dbReference>
<dbReference type="AlphaFoldDB" id="A0A3N4D281"/>
<name>A0A3N4D281_9ACTN</name>
<keyword evidence="12" id="KW-1185">Reference proteome</keyword>
<evidence type="ECO:0000256" key="1">
    <source>
        <dbReference type="ARBA" id="ARBA00004496"/>
    </source>
</evidence>
<comment type="subcellular location">
    <subcellularLocation>
        <location evidence="1 8">Cytoplasm</location>
    </subcellularLocation>
</comment>
<evidence type="ECO:0000256" key="2">
    <source>
        <dbReference type="ARBA" id="ARBA00008316"/>
    </source>
</evidence>
<protein>
    <recommendedName>
        <fullName evidence="8">Arginine repressor</fullName>
    </recommendedName>
</protein>
<dbReference type="InterPro" id="IPR001669">
    <property type="entry name" value="Arg_repress"/>
</dbReference>
<gene>
    <name evidence="8 11" type="primary">argR</name>
    <name evidence="11" type="ORF">NCTC12967_01970</name>
</gene>
<dbReference type="EMBL" id="LR134406">
    <property type="protein sequence ID" value="VEH70665.1"/>
    <property type="molecule type" value="Genomic_DNA"/>
</dbReference>
<dbReference type="GO" id="GO:0006526">
    <property type="term" value="P:L-arginine biosynthetic process"/>
    <property type="evidence" value="ECO:0007669"/>
    <property type="project" value="UniProtKB-UniPathway"/>
</dbReference>
<dbReference type="Pfam" id="PF01316">
    <property type="entry name" value="Arg_repressor"/>
    <property type="match status" value="1"/>
</dbReference>
<proteinExistence type="inferred from homology"/>
<evidence type="ECO:0000256" key="8">
    <source>
        <dbReference type="HAMAP-Rule" id="MF_00173"/>
    </source>
</evidence>
<evidence type="ECO:0000256" key="3">
    <source>
        <dbReference type="ARBA" id="ARBA00022490"/>
    </source>
</evidence>
<accession>A0A3N4D281</accession>
<feature type="domain" description="Arginine repressor C-terminal" evidence="10">
    <location>
        <begin position="87"/>
        <end position="146"/>
    </location>
</feature>
<dbReference type="PANTHER" id="PTHR34471">
    <property type="entry name" value="ARGININE REPRESSOR"/>
    <property type="match status" value="1"/>
</dbReference>
<dbReference type="GO" id="GO:0034618">
    <property type="term" value="F:arginine binding"/>
    <property type="evidence" value="ECO:0007669"/>
    <property type="project" value="InterPro"/>
</dbReference>
<evidence type="ECO:0000313" key="11">
    <source>
        <dbReference type="EMBL" id="VEH70665.1"/>
    </source>
</evidence>
<sequence length="170" mass="18206">MPEMKRSARLALMRGLLEEGEFTSQHELIAALAERDVEVSQSTLSKDLLTLGAVKRRTPEGSLVYAVGDETEGGGVAAEKLARRCVELLQSIQHAANQIVIKTPPGAAQFLGAHVDRARLPGVMGTVAGDDTLLLVTTDPESAVRTAGIIAHMTRTGKPTRLRDLEKEGQ</sequence>
<dbReference type="SUPFAM" id="SSF46785">
    <property type="entry name" value="Winged helix' DNA-binding domain"/>
    <property type="match status" value="1"/>
</dbReference>
<comment type="pathway">
    <text evidence="8">Amino-acid biosynthesis; L-arginine biosynthesis [regulation].</text>
</comment>
<keyword evidence="8" id="KW-0055">Arginine biosynthesis</keyword>
<dbReference type="PANTHER" id="PTHR34471:SF1">
    <property type="entry name" value="ARGININE REPRESSOR"/>
    <property type="match status" value="1"/>
</dbReference>
<feature type="domain" description="Arginine repressor DNA-binding" evidence="9">
    <location>
        <begin position="4"/>
        <end position="72"/>
    </location>
</feature>
<dbReference type="UniPathway" id="UPA00068"/>
<dbReference type="GO" id="GO:0005737">
    <property type="term" value="C:cytoplasm"/>
    <property type="evidence" value="ECO:0007669"/>
    <property type="project" value="UniProtKB-SubCell"/>
</dbReference>
<keyword evidence="3 8" id="KW-0963">Cytoplasm</keyword>
<evidence type="ECO:0000256" key="5">
    <source>
        <dbReference type="ARBA" id="ARBA00023015"/>
    </source>
</evidence>
<organism evidence="11 12">
    <name type="scientific">Arachnia propionica</name>
    <dbReference type="NCBI Taxonomy" id="1750"/>
    <lineage>
        <taxon>Bacteria</taxon>
        <taxon>Bacillati</taxon>
        <taxon>Actinomycetota</taxon>
        <taxon>Actinomycetes</taxon>
        <taxon>Propionibacteriales</taxon>
        <taxon>Propionibacteriaceae</taxon>
        <taxon>Arachnia</taxon>
    </lineage>
</organism>
<evidence type="ECO:0000256" key="7">
    <source>
        <dbReference type="ARBA" id="ARBA00023163"/>
    </source>
</evidence>
<dbReference type="OMA" id="ECTQATI"/>
<keyword evidence="5 8" id="KW-0805">Transcription regulation</keyword>
<dbReference type="OrthoDB" id="7060358at2"/>
<dbReference type="Gene3D" id="1.10.10.10">
    <property type="entry name" value="Winged helix-like DNA-binding domain superfamily/Winged helix DNA-binding domain"/>
    <property type="match status" value="1"/>
</dbReference>
<dbReference type="InterPro" id="IPR036251">
    <property type="entry name" value="Arg_repress_C_sf"/>
</dbReference>
<dbReference type="GO" id="GO:0051259">
    <property type="term" value="P:protein complex oligomerization"/>
    <property type="evidence" value="ECO:0007669"/>
    <property type="project" value="InterPro"/>
</dbReference>
<reference evidence="11 12" key="1">
    <citation type="submission" date="2018-12" db="EMBL/GenBank/DDBJ databases">
        <authorList>
            <consortium name="Pathogen Informatics"/>
        </authorList>
    </citation>
    <scope>NUCLEOTIDE SEQUENCE [LARGE SCALE GENOMIC DNA]</scope>
    <source>
        <strain evidence="11 12">NCTC12967</strain>
    </source>
</reference>
<evidence type="ECO:0000256" key="4">
    <source>
        <dbReference type="ARBA" id="ARBA00022491"/>
    </source>
</evidence>
<dbReference type="InterPro" id="IPR020900">
    <property type="entry name" value="Arg_repress_DNA-bd"/>
</dbReference>
<dbReference type="SUPFAM" id="SSF55252">
    <property type="entry name" value="C-terminal domain of arginine repressor"/>
    <property type="match status" value="1"/>
</dbReference>
<evidence type="ECO:0000259" key="10">
    <source>
        <dbReference type="Pfam" id="PF02863"/>
    </source>
</evidence>
<dbReference type="Proteomes" id="UP000273044">
    <property type="component" value="Chromosome"/>
</dbReference>
<dbReference type="Pfam" id="PF02863">
    <property type="entry name" value="Arg_repressor_C"/>
    <property type="match status" value="1"/>
</dbReference>
<keyword evidence="7 8" id="KW-0804">Transcription</keyword>
<comment type="function">
    <text evidence="8">Regulates arginine biosynthesis genes.</text>
</comment>
<keyword evidence="6 8" id="KW-0238">DNA-binding</keyword>
<comment type="similarity">
    <text evidence="2 8">Belongs to the ArgR family.</text>
</comment>
<dbReference type="PRINTS" id="PR01467">
    <property type="entry name" value="ARGREPRESSOR"/>
</dbReference>
<dbReference type="Gene3D" id="3.30.1360.40">
    <property type="match status" value="1"/>
</dbReference>
<dbReference type="HAMAP" id="MF_00173">
    <property type="entry name" value="Arg_repressor"/>
    <property type="match status" value="1"/>
</dbReference>
<dbReference type="InterPro" id="IPR020899">
    <property type="entry name" value="Arg_repress_C"/>
</dbReference>
<dbReference type="GO" id="GO:1900079">
    <property type="term" value="P:regulation of arginine biosynthetic process"/>
    <property type="evidence" value="ECO:0007669"/>
    <property type="project" value="UniProtKB-UniRule"/>
</dbReference>
<dbReference type="GO" id="GO:0003700">
    <property type="term" value="F:DNA-binding transcription factor activity"/>
    <property type="evidence" value="ECO:0007669"/>
    <property type="project" value="UniProtKB-UniRule"/>
</dbReference>
<dbReference type="InterPro" id="IPR036388">
    <property type="entry name" value="WH-like_DNA-bd_sf"/>
</dbReference>
<evidence type="ECO:0000259" key="9">
    <source>
        <dbReference type="Pfam" id="PF01316"/>
    </source>
</evidence>
<keyword evidence="4 8" id="KW-0678">Repressor</keyword>
<keyword evidence="8" id="KW-0028">Amino-acid biosynthesis</keyword>